<proteinExistence type="predicted"/>
<gene>
    <name evidence="1" type="ORF">JOAD_133</name>
</gene>
<reference evidence="2" key="1">
    <citation type="submission" date="2017-07" db="EMBL/GenBank/DDBJ databases">
        <authorList>
            <person name="Bickmore M.X."/>
            <person name="Vaden K."/>
            <person name="Brady T.S."/>
            <person name="Tateoka O.B."/>
            <person name="Carter J.L."/>
            <person name="Pape J.A."/>
            <person name="Robinson D.M."/>
            <person name="Russell K.A."/>
            <person name="Staley L.A."/>
            <person name="Stettler J.M."/>
            <person name="Townsend M.H."/>
            <person name="Wienclaw T."/>
            <person name="Williamson T.L."/>
            <person name="Kruger J.L."/>
            <person name="Berg J.A."/>
            <person name="Sharma R."/>
            <person name="Payne A.M."/>
            <person name="Fajardo C.P."/>
            <person name="Breakwell D.P."/>
            <person name="Hope S."/>
            <person name="Grose J.H."/>
        </authorList>
    </citation>
    <scope>NUCLEOTIDE SEQUENCE [LARGE SCALE GENOMIC DNA]</scope>
</reference>
<organism evidence="1 2">
    <name type="scientific">Erwinia phage vB_EamM_Joad</name>
    <dbReference type="NCBI Taxonomy" id="2026081"/>
    <lineage>
        <taxon>Viruses</taxon>
        <taxon>Duplodnaviria</taxon>
        <taxon>Heunggongvirae</taxon>
        <taxon>Uroviricota</taxon>
        <taxon>Caudoviricetes</taxon>
        <taxon>Chimalliviridae</taxon>
        <taxon>Risingsunvirus</taxon>
        <taxon>Risingsunvirus risingsun</taxon>
    </lineage>
</organism>
<protein>
    <submittedName>
        <fullName evidence="1">Uncharacterized protein</fullName>
    </submittedName>
</protein>
<accession>A0A223LIH5</accession>
<sequence>MQHITNLLTQHQLNTICDNNVLYAELARLTQEDPVFIACQGYPGGTVIANKKGSVRLDGIHIRLGERFLTATKVSAPAAVPSVTVQQKEVGVAKKKKPLVRKAKKGKRK</sequence>
<dbReference type="Proteomes" id="UP000222624">
    <property type="component" value="Genome"/>
</dbReference>
<dbReference type="EMBL" id="MF459647">
    <property type="protein sequence ID" value="ASU03782.1"/>
    <property type="molecule type" value="Genomic_DNA"/>
</dbReference>
<evidence type="ECO:0000313" key="1">
    <source>
        <dbReference type="EMBL" id="ASU03782.1"/>
    </source>
</evidence>
<name>A0A223LIH5_9CAUD</name>
<evidence type="ECO:0000313" key="2">
    <source>
        <dbReference type="Proteomes" id="UP000222624"/>
    </source>
</evidence>